<keyword evidence="3" id="KW-1185">Reference proteome</keyword>
<reference evidence="2 3" key="1">
    <citation type="journal article" date="2018" name="Sci. Rep.">
        <title>Genomic signatures of local adaptation to the degree of environmental predictability in rotifers.</title>
        <authorList>
            <person name="Franch-Gras L."/>
            <person name="Hahn C."/>
            <person name="Garcia-Roger E.M."/>
            <person name="Carmona M.J."/>
            <person name="Serra M."/>
            <person name="Gomez A."/>
        </authorList>
    </citation>
    <scope>NUCLEOTIDE SEQUENCE [LARGE SCALE GENOMIC DNA]</scope>
    <source>
        <strain evidence="2">HYR1</strain>
    </source>
</reference>
<feature type="region of interest" description="Disordered" evidence="1">
    <location>
        <begin position="47"/>
        <end position="75"/>
    </location>
</feature>
<comment type="caution">
    <text evidence="2">The sequence shown here is derived from an EMBL/GenBank/DDBJ whole genome shotgun (WGS) entry which is preliminary data.</text>
</comment>
<protein>
    <submittedName>
        <fullName evidence="2">Uncharacterized protein</fullName>
    </submittedName>
</protein>
<accession>A0A3M7PZV1</accession>
<proteinExistence type="predicted"/>
<evidence type="ECO:0000313" key="3">
    <source>
        <dbReference type="Proteomes" id="UP000276133"/>
    </source>
</evidence>
<dbReference type="Proteomes" id="UP000276133">
    <property type="component" value="Unassembled WGS sequence"/>
</dbReference>
<evidence type="ECO:0000313" key="2">
    <source>
        <dbReference type="EMBL" id="RNA04660.1"/>
    </source>
</evidence>
<organism evidence="2 3">
    <name type="scientific">Brachionus plicatilis</name>
    <name type="common">Marine rotifer</name>
    <name type="synonym">Brachionus muelleri</name>
    <dbReference type="NCBI Taxonomy" id="10195"/>
    <lineage>
        <taxon>Eukaryota</taxon>
        <taxon>Metazoa</taxon>
        <taxon>Spiralia</taxon>
        <taxon>Gnathifera</taxon>
        <taxon>Rotifera</taxon>
        <taxon>Eurotatoria</taxon>
        <taxon>Monogononta</taxon>
        <taxon>Pseudotrocha</taxon>
        <taxon>Ploima</taxon>
        <taxon>Brachionidae</taxon>
        <taxon>Brachionus</taxon>
    </lineage>
</organism>
<dbReference type="AlphaFoldDB" id="A0A3M7PZV1"/>
<dbReference type="EMBL" id="REGN01008008">
    <property type="protein sequence ID" value="RNA04660.1"/>
    <property type="molecule type" value="Genomic_DNA"/>
</dbReference>
<sequence>MKDIYLFQLDQISCQRNKTNKNTDVSVDYFLLIRPVQEPISKKIRLEETPTVTPQPQVKKKGGRPVGSNKQKKKNKKIQLFLSPRFCYN</sequence>
<name>A0A3M7PZV1_BRAPC</name>
<gene>
    <name evidence="2" type="ORF">BpHYR1_003768</name>
</gene>
<evidence type="ECO:0000256" key="1">
    <source>
        <dbReference type="SAM" id="MobiDB-lite"/>
    </source>
</evidence>